<dbReference type="InterPro" id="IPR005225">
    <property type="entry name" value="Small_GTP-bd"/>
</dbReference>
<dbReference type="InterPro" id="IPR006689">
    <property type="entry name" value="Small_GTPase_ARF/SAR"/>
</dbReference>
<evidence type="ECO:0000313" key="6">
    <source>
        <dbReference type="EMBL" id="OIQ93081.1"/>
    </source>
</evidence>
<dbReference type="PROSITE" id="PS51709">
    <property type="entry name" value="G_TRME"/>
    <property type="match status" value="1"/>
</dbReference>
<evidence type="ECO:0000256" key="3">
    <source>
        <dbReference type="ARBA" id="ARBA00022741"/>
    </source>
</evidence>
<dbReference type="PRINTS" id="PR00328">
    <property type="entry name" value="SAR1GTPBP"/>
</dbReference>
<dbReference type="InterPro" id="IPR004520">
    <property type="entry name" value="GTPase_MnmE"/>
</dbReference>
<dbReference type="InterPro" id="IPR006073">
    <property type="entry name" value="GTP-bd"/>
</dbReference>
<keyword evidence="6" id="KW-0378">Hydrolase</keyword>
<reference evidence="6" key="1">
    <citation type="submission" date="2016-10" db="EMBL/GenBank/DDBJ databases">
        <title>Sequence of Gallionella enrichment culture.</title>
        <authorList>
            <person name="Poehlein A."/>
            <person name="Muehling M."/>
            <person name="Daniel R."/>
        </authorList>
    </citation>
    <scope>NUCLEOTIDE SEQUENCE</scope>
</reference>
<accession>A0A1J5RB96</accession>
<dbReference type="InterPro" id="IPR027266">
    <property type="entry name" value="TrmE/GcvT-like"/>
</dbReference>
<feature type="domain" description="TrmE-type G" evidence="5">
    <location>
        <begin position="184"/>
        <end position="342"/>
    </location>
</feature>
<keyword evidence="4" id="KW-0342">GTP-binding</keyword>
<dbReference type="NCBIfam" id="TIGR00231">
    <property type="entry name" value="small_GTP"/>
    <property type="match status" value="1"/>
</dbReference>
<comment type="caution">
    <text evidence="6">The sequence shown here is derived from an EMBL/GenBank/DDBJ whole genome shotgun (WGS) entry which is preliminary data.</text>
</comment>
<dbReference type="InterPro" id="IPR027417">
    <property type="entry name" value="P-loop_NTPase"/>
</dbReference>
<dbReference type="GO" id="GO:0002098">
    <property type="term" value="P:tRNA wobble uridine modification"/>
    <property type="evidence" value="ECO:0007669"/>
    <property type="project" value="TreeGrafter"/>
</dbReference>
<evidence type="ECO:0000256" key="4">
    <source>
        <dbReference type="ARBA" id="ARBA00023134"/>
    </source>
</evidence>
<keyword evidence="3" id="KW-0547">Nucleotide-binding</keyword>
<proteinExistence type="inferred from homology"/>
<dbReference type="GO" id="GO:0005525">
    <property type="term" value="F:GTP binding"/>
    <property type="evidence" value="ECO:0007669"/>
    <property type="project" value="UniProtKB-KW"/>
</dbReference>
<dbReference type="GO" id="GO:0030488">
    <property type="term" value="P:tRNA methylation"/>
    <property type="evidence" value="ECO:0007669"/>
    <property type="project" value="TreeGrafter"/>
</dbReference>
<dbReference type="InterPro" id="IPR018948">
    <property type="entry name" value="GTP-bd_TrmE_N"/>
</dbReference>
<evidence type="ECO:0000256" key="1">
    <source>
        <dbReference type="ARBA" id="ARBA00011043"/>
    </source>
</evidence>
<dbReference type="SUPFAM" id="SSF52540">
    <property type="entry name" value="P-loop containing nucleoside triphosphate hydrolases"/>
    <property type="match status" value="1"/>
</dbReference>
<dbReference type="Gene3D" id="3.40.50.300">
    <property type="entry name" value="P-loop containing nucleotide triphosphate hydrolases"/>
    <property type="match status" value="1"/>
</dbReference>
<evidence type="ECO:0000259" key="5">
    <source>
        <dbReference type="PROSITE" id="PS51709"/>
    </source>
</evidence>
<dbReference type="NCBIfam" id="TIGR00450">
    <property type="entry name" value="mnmE_trmE_thdF"/>
    <property type="match status" value="1"/>
</dbReference>
<dbReference type="CDD" id="cd04164">
    <property type="entry name" value="trmE"/>
    <property type="match status" value="1"/>
</dbReference>
<dbReference type="EMBL" id="MLJW01000215">
    <property type="protein sequence ID" value="OIQ93081.1"/>
    <property type="molecule type" value="Genomic_DNA"/>
</dbReference>
<dbReference type="HAMAP" id="MF_00379">
    <property type="entry name" value="GTPase_MnmE"/>
    <property type="match status" value="1"/>
</dbReference>
<keyword evidence="2" id="KW-0819">tRNA processing</keyword>
<dbReference type="CDD" id="cd14858">
    <property type="entry name" value="TrmE_N"/>
    <property type="match status" value="1"/>
</dbReference>
<dbReference type="PANTHER" id="PTHR42714:SF2">
    <property type="entry name" value="TRNA MODIFICATION GTPASE GTPBP3, MITOCHONDRIAL"/>
    <property type="match status" value="1"/>
</dbReference>
<dbReference type="EC" id="3.6.-.-" evidence="6"/>
<dbReference type="InterPro" id="IPR027368">
    <property type="entry name" value="MnmE_dom2"/>
</dbReference>
<dbReference type="PANTHER" id="PTHR42714">
    <property type="entry name" value="TRNA MODIFICATION GTPASE GTPBP3"/>
    <property type="match status" value="1"/>
</dbReference>
<dbReference type="GO" id="GO:0005829">
    <property type="term" value="C:cytosol"/>
    <property type="evidence" value="ECO:0007669"/>
    <property type="project" value="TreeGrafter"/>
</dbReference>
<dbReference type="Pfam" id="PF01926">
    <property type="entry name" value="MMR_HSR1"/>
    <property type="match status" value="1"/>
</dbReference>
<dbReference type="NCBIfam" id="NF003661">
    <property type="entry name" value="PRK05291.1-3"/>
    <property type="match status" value="1"/>
</dbReference>
<evidence type="ECO:0000256" key="2">
    <source>
        <dbReference type="ARBA" id="ARBA00022694"/>
    </source>
</evidence>
<dbReference type="Gene3D" id="3.30.1360.120">
    <property type="entry name" value="Probable tRNA modification gtpase trme, domain 1"/>
    <property type="match status" value="1"/>
</dbReference>
<sequence>MATLLTRRQLTPRFATYTSFLAADGVILDQGIALFFPAPHSYTGEEVLELQGHGGPAVLQSVLQRCLELGARLAQPGEFTQRAFLNDKMDLAQAESVADLIDATTEQAVRSAIRSLQGEFSAAINGVVAQLIDLRMLVEATLDFPEEEIADADRQFCARKLSLLLREVTRIEELAKLGSILREGAQVVLVGAPNAGKSSLLNRLAGEEVALVSEIPGTTRDAIRQTLQVGGVPLHLIDTAGLRETDDVVEKMGIARTQLALSRADVVLVLLDESHQRTGFQDQAILSHLPVKVPRLYLHNKIDLSGHAPGIDVRNGETHLYLSAKTGAGMDALQEKLLEAIGWHQETGVFMARARHLEALSAAEQRLVTASQQLGHPELLAEELRHAQRSLNSITGEFTADDLLGEIFTRFCIGK</sequence>
<dbReference type="InterPro" id="IPR025867">
    <property type="entry name" value="MnmE_helical"/>
</dbReference>
<name>A0A1J5RB96_9ZZZZ</name>
<organism evidence="6">
    <name type="scientific">mine drainage metagenome</name>
    <dbReference type="NCBI Taxonomy" id="410659"/>
    <lineage>
        <taxon>unclassified sequences</taxon>
        <taxon>metagenomes</taxon>
        <taxon>ecological metagenomes</taxon>
    </lineage>
</organism>
<dbReference type="InterPro" id="IPR031168">
    <property type="entry name" value="G_TrmE"/>
</dbReference>
<dbReference type="Gene3D" id="1.20.120.430">
    <property type="entry name" value="tRNA modification GTPase MnmE domain 2"/>
    <property type="match status" value="1"/>
</dbReference>
<dbReference type="Pfam" id="PF10396">
    <property type="entry name" value="TrmE_N"/>
    <property type="match status" value="1"/>
</dbReference>
<protein>
    <submittedName>
        <fullName evidence="6">tRNA modification GTPase MnmE</fullName>
        <ecNumber evidence="6">3.6.-.-</ecNumber>
    </submittedName>
</protein>
<dbReference type="GO" id="GO:0003924">
    <property type="term" value="F:GTPase activity"/>
    <property type="evidence" value="ECO:0007669"/>
    <property type="project" value="InterPro"/>
</dbReference>
<dbReference type="AlphaFoldDB" id="A0A1J5RB96"/>
<dbReference type="Pfam" id="PF12631">
    <property type="entry name" value="MnmE_helical"/>
    <property type="match status" value="1"/>
</dbReference>
<gene>
    <name evidence="6" type="primary">mnmE_9</name>
    <name evidence="6" type="ORF">GALL_249810</name>
</gene>
<comment type="similarity">
    <text evidence="1">Belongs to the TRAFAC class TrmE-Era-EngA-EngB-Septin-like GTPase superfamily. TrmE GTPase family.</text>
</comment>